<proteinExistence type="predicted"/>
<dbReference type="Pfam" id="PF11797">
    <property type="entry name" value="WxLIP_HBD"/>
    <property type="match status" value="1"/>
</dbReference>
<feature type="domain" description="WxL Interacting Protein host binding" evidence="4">
    <location>
        <begin position="196"/>
        <end position="307"/>
    </location>
</feature>
<dbReference type="Proteomes" id="UP000298347">
    <property type="component" value="Unassembled WGS sequence"/>
</dbReference>
<evidence type="ECO:0000259" key="3">
    <source>
        <dbReference type="Pfam" id="PF06030"/>
    </source>
</evidence>
<keyword evidence="1" id="KW-1133">Transmembrane helix</keyword>
<evidence type="ECO:0000313" key="6">
    <source>
        <dbReference type="Proteomes" id="UP000298347"/>
    </source>
</evidence>
<keyword evidence="1" id="KW-0472">Membrane</keyword>
<keyword evidence="2" id="KW-0732">Signal</keyword>
<keyword evidence="6" id="KW-1185">Reference proteome</keyword>
<evidence type="ECO:0000259" key="4">
    <source>
        <dbReference type="Pfam" id="PF11797"/>
    </source>
</evidence>
<dbReference type="InterPro" id="IPR010317">
    <property type="entry name" value="WxLIP_PGBD"/>
</dbReference>
<reference evidence="5 6" key="1">
    <citation type="journal article" date="2015" name="Int. J. Syst. Evol. Microbiol.">
        <title>Sporolactobacillus shoreae sp. nov. and Sporolactobacillus spathodeae sp. nov., two spore-forming lactic acid bacteria isolated from tree barks in Thailand.</title>
        <authorList>
            <person name="Thamacharoensuk T."/>
            <person name="Kitahara M."/>
            <person name="Ohkuma M."/>
            <person name="Thongchul N."/>
            <person name="Tanasupawat S."/>
        </authorList>
    </citation>
    <scope>NUCLEOTIDE SEQUENCE [LARGE SCALE GENOMIC DNA]</scope>
    <source>
        <strain evidence="5 6">BK92</strain>
    </source>
</reference>
<gene>
    <name evidence="5" type="ORF">E4665_06980</name>
</gene>
<feature type="transmembrane region" description="Helical" evidence="1">
    <location>
        <begin position="323"/>
        <end position="346"/>
    </location>
</feature>
<feature type="chain" id="PRO_5021262367" evidence="2">
    <location>
        <begin position="33"/>
        <end position="365"/>
    </location>
</feature>
<feature type="domain" description="WxL Interacting Protein peptidoglycan binding" evidence="3">
    <location>
        <begin position="41"/>
        <end position="156"/>
    </location>
</feature>
<sequence>MRRDDVFIVHKKFITLIAAGCFLVGSGFSAHAQSPSFSVEPASKQANQVGYYQYRVGPGRTYKASFLLENGSTKSTTVTVQKLNALTSSNGGRIAYEPETKQPYSKLIDMNRAASQYIFGPANIKLQGKERKVVTYTFETPKNIKNGLIVGALGFSSPLDRTTSKLKTKVKNGELTELLINQPQRVIGIEGIYKNQPKENVLINQPTVRTTPSGPLVLPMLKNVSPIIVKHVSFNYKVLDAHGTLIFKGQSTDMEMAPSSEVYYSIPWRAKTFAPGQYRLLMQGTIDGKKFSKAFNFVVPDQTVRNYQSETGERPVAAPGIHWWVWLIGAFALGGLIVFLIFFIFIKRRKKEEEEKDSAESSLKN</sequence>
<evidence type="ECO:0000256" key="1">
    <source>
        <dbReference type="SAM" id="Phobius"/>
    </source>
</evidence>
<feature type="signal peptide" evidence="2">
    <location>
        <begin position="1"/>
        <end position="32"/>
    </location>
</feature>
<comment type="caution">
    <text evidence="5">The sequence shown here is derived from an EMBL/GenBank/DDBJ whole genome shotgun (WGS) entry which is preliminary data.</text>
</comment>
<organism evidence="5 6">
    <name type="scientific">Sporolactobacillus shoreae</name>
    <dbReference type="NCBI Taxonomy" id="1465501"/>
    <lineage>
        <taxon>Bacteria</taxon>
        <taxon>Bacillati</taxon>
        <taxon>Bacillota</taxon>
        <taxon>Bacilli</taxon>
        <taxon>Bacillales</taxon>
        <taxon>Sporolactobacillaceae</taxon>
        <taxon>Sporolactobacillus</taxon>
    </lineage>
</organism>
<name>A0A4Z0GN90_9BACL</name>
<protein>
    <submittedName>
        <fullName evidence="5">DUF3324 domain-containing protein</fullName>
    </submittedName>
</protein>
<accession>A0A4Z0GN90</accession>
<dbReference type="InterPro" id="IPR021759">
    <property type="entry name" value="WxLIP_HBD"/>
</dbReference>
<dbReference type="Pfam" id="PF06030">
    <property type="entry name" value="WxLIP_PGBD"/>
    <property type="match status" value="1"/>
</dbReference>
<dbReference type="AlphaFoldDB" id="A0A4Z0GN90"/>
<dbReference type="EMBL" id="SRJD01000006">
    <property type="protein sequence ID" value="TGA98600.1"/>
    <property type="molecule type" value="Genomic_DNA"/>
</dbReference>
<dbReference type="OrthoDB" id="2974554at2"/>
<evidence type="ECO:0000256" key="2">
    <source>
        <dbReference type="SAM" id="SignalP"/>
    </source>
</evidence>
<evidence type="ECO:0000313" key="5">
    <source>
        <dbReference type="EMBL" id="TGA98600.1"/>
    </source>
</evidence>
<keyword evidence="1" id="KW-0812">Transmembrane</keyword>